<accession>A0A9N9HA77</accession>
<comment type="caution">
    <text evidence="1">The sequence shown here is derived from an EMBL/GenBank/DDBJ whole genome shotgun (WGS) entry which is preliminary data.</text>
</comment>
<gene>
    <name evidence="1" type="ORF">PBRASI_LOCUS11183</name>
</gene>
<protein>
    <submittedName>
        <fullName evidence="1">1346_t:CDS:1</fullName>
    </submittedName>
</protein>
<proteinExistence type="predicted"/>
<dbReference type="OrthoDB" id="10517695at2759"/>
<evidence type="ECO:0000313" key="1">
    <source>
        <dbReference type="EMBL" id="CAG8668688.1"/>
    </source>
</evidence>
<evidence type="ECO:0000313" key="2">
    <source>
        <dbReference type="Proteomes" id="UP000789739"/>
    </source>
</evidence>
<keyword evidence="2" id="KW-1185">Reference proteome</keyword>
<dbReference type="EMBL" id="CAJVPI010004583">
    <property type="protein sequence ID" value="CAG8668688.1"/>
    <property type="molecule type" value="Genomic_DNA"/>
</dbReference>
<sequence>KLFKKCAILSIEELLQKCKKGFRQFSAFMVFRCILRPNFTLKYGEASIFYGKLWSKATPTLKTEMTRLSGIVTSKLKENIVFKHYNQDGKISTDDSMADSIIDANGLNTDEVSSTSTDFEFSNDANTYAGHNGDIGNEYIDTYLVDYTNTFDHMNPFSCENAVYINMPNIADVGAYNFHNDETLGYNDYTIVGNVAADHYVDAIYVGVCNNDYGINGNFAYDNAFTQYSGGDGGIYSIETNYEQTNVDHQ</sequence>
<reference evidence="1" key="1">
    <citation type="submission" date="2021-06" db="EMBL/GenBank/DDBJ databases">
        <authorList>
            <person name="Kallberg Y."/>
            <person name="Tangrot J."/>
            <person name="Rosling A."/>
        </authorList>
    </citation>
    <scope>NUCLEOTIDE SEQUENCE</scope>
    <source>
        <strain evidence="1">BR232B</strain>
    </source>
</reference>
<organism evidence="1 2">
    <name type="scientific">Paraglomus brasilianum</name>
    <dbReference type="NCBI Taxonomy" id="144538"/>
    <lineage>
        <taxon>Eukaryota</taxon>
        <taxon>Fungi</taxon>
        <taxon>Fungi incertae sedis</taxon>
        <taxon>Mucoromycota</taxon>
        <taxon>Glomeromycotina</taxon>
        <taxon>Glomeromycetes</taxon>
        <taxon>Paraglomerales</taxon>
        <taxon>Paraglomeraceae</taxon>
        <taxon>Paraglomus</taxon>
    </lineage>
</organism>
<dbReference type="AlphaFoldDB" id="A0A9N9HA77"/>
<name>A0A9N9HA77_9GLOM</name>
<dbReference type="Proteomes" id="UP000789739">
    <property type="component" value="Unassembled WGS sequence"/>
</dbReference>
<feature type="non-terminal residue" evidence="1">
    <location>
        <position position="1"/>
    </location>
</feature>